<dbReference type="HOGENOM" id="CLU_215264_0_0_9"/>
<sequence>MKYKKMTPHELAIKTVNDIDRRRKAEREGKVQASLHLWANRKRIERRLGYGRY</sequence>
<name>B2TRT5_CLOBB</name>
<gene>
    <name evidence="1" type="ordered locus">CLL_A2279</name>
</gene>
<accession>B2TRT5</accession>
<dbReference type="KEGG" id="cbk:CLL_A2279"/>
<dbReference type="EMBL" id="CP001056">
    <property type="protein sequence ID" value="ACD22324.1"/>
    <property type="molecule type" value="Genomic_DNA"/>
</dbReference>
<dbReference type="AlphaFoldDB" id="B2TRT5"/>
<protein>
    <submittedName>
        <fullName evidence="1">Uncharacterized protein</fullName>
    </submittedName>
</protein>
<evidence type="ECO:0000313" key="1">
    <source>
        <dbReference type="EMBL" id="ACD22324.1"/>
    </source>
</evidence>
<reference evidence="1" key="1">
    <citation type="submission" date="2009-06" db="EMBL/GenBank/DDBJ databases">
        <authorList>
            <consortium name="US DOE Joint Genome Institute (JGI-PGF)"/>
            <person name="Lucas S."/>
            <person name="Copeland A."/>
            <person name="Lapidus A."/>
            <person name="Glavina del Rio T."/>
            <person name="Dalin E."/>
            <person name="Tice H."/>
            <person name="Bruce D."/>
            <person name="Goodwin L."/>
            <person name="Pitluck S."/>
            <person name="Kyrpides N."/>
            <person name="Mavromatis K."/>
            <person name="Ivanova N."/>
            <person name="Saunders E."/>
            <person name="Brettin T."/>
            <person name="Detter J.C."/>
            <person name="Han C."/>
            <person name="Larimer F."/>
            <person name="Land M."/>
            <person name="Hauser L."/>
            <person name="Markowitz V."/>
            <person name="Cheng J.-F."/>
            <person name="Hugenholtz P."/>
            <person name="Woyke T."/>
            <person name="Wu D."/>
            <person name="Gronow S."/>
            <person name="Klenk H.-P."/>
            <person name="Eisen J.A."/>
        </authorList>
    </citation>
    <scope>NUCLEOTIDE SEQUENCE</scope>
    <source>
        <strain evidence="1">Eklund 17B</strain>
    </source>
</reference>
<reference evidence="1" key="2">
    <citation type="submission" date="2009-08" db="EMBL/GenBank/DDBJ databases">
        <authorList>
            <person name="Shrivastava S."/>
            <person name="Brinkac L.M."/>
            <person name="Dodson R.J."/>
            <person name="Harkins D.M."/>
            <person name="Durkin A.S."/>
            <person name="Sutton G."/>
        </authorList>
    </citation>
    <scope>NUCLEOTIDE SEQUENCE</scope>
    <source>
        <strain evidence="1">Eklund 17B</strain>
    </source>
</reference>
<proteinExistence type="predicted"/>
<organism evidence="1">
    <name type="scientific">Clostridium botulinum (strain Eklund 17B / Type B)</name>
    <dbReference type="NCBI Taxonomy" id="935198"/>
    <lineage>
        <taxon>Bacteria</taxon>
        <taxon>Bacillati</taxon>
        <taxon>Bacillota</taxon>
        <taxon>Clostridia</taxon>
        <taxon>Eubacteriales</taxon>
        <taxon>Clostridiaceae</taxon>
        <taxon>Clostridium</taxon>
    </lineage>
</organism>